<dbReference type="AlphaFoldDB" id="A0A1G6LSK0"/>
<evidence type="ECO:0000313" key="2">
    <source>
        <dbReference type="Proteomes" id="UP000199034"/>
    </source>
</evidence>
<name>A0A1G6LSK0_9ACTN</name>
<protein>
    <submittedName>
        <fullName evidence="1">Uncharacterized protein</fullName>
    </submittedName>
</protein>
<keyword evidence="2" id="KW-1185">Reference proteome</keyword>
<gene>
    <name evidence="1" type="ORF">SAMN05421872_102343</name>
</gene>
<dbReference type="RefSeq" id="WP_090851735.1">
    <property type="nucleotide sequence ID" value="NZ_FMZM01000002.1"/>
</dbReference>
<organism evidence="1 2">
    <name type="scientific">Nocardioides lianchengensis</name>
    <dbReference type="NCBI Taxonomy" id="1045774"/>
    <lineage>
        <taxon>Bacteria</taxon>
        <taxon>Bacillati</taxon>
        <taxon>Actinomycetota</taxon>
        <taxon>Actinomycetes</taxon>
        <taxon>Propionibacteriales</taxon>
        <taxon>Nocardioidaceae</taxon>
        <taxon>Nocardioides</taxon>
    </lineage>
</organism>
<dbReference type="Proteomes" id="UP000199034">
    <property type="component" value="Unassembled WGS sequence"/>
</dbReference>
<dbReference type="OrthoDB" id="9930611at2"/>
<dbReference type="EMBL" id="FMZM01000002">
    <property type="protein sequence ID" value="SDC46067.1"/>
    <property type="molecule type" value="Genomic_DNA"/>
</dbReference>
<sequence>MALTGLAAHVTKESIAKLLLGRSPDLLDEDVPEDRLDEWVRGVAAKVVPYVGTNPPEGAPRDIALDAIAYEVASEIEYSLFPEQQEQGNIGRGYHLHQKYLEMLAQLGTFPTEGPGVIPGPGPVGSFPPPEPEICW</sequence>
<proteinExistence type="predicted"/>
<dbReference type="STRING" id="1045774.SAMN05421872_102343"/>
<accession>A0A1G6LSK0</accession>
<evidence type="ECO:0000313" key="1">
    <source>
        <dbReference type="EMBL" id="SDC46067.1"/>
    </source>
</evidence>
<reference evidence="2" key="1">
    <citation type="submission" date="2016-10" db="EMBL/GenBank/DDBJ databases">
        <authorList>
            <person name="Varghese N."/>
            <person name="Submissions S."/>
        </authorList>
    </citation>
    <scope>NUCLEOTIDE SEQUENCE [LARGE SCALE GENOMIC DNA]</scope>
    <source>
        <strain evidence="2">CGMCC 4.6858</strain>
    </source>
</reference>